<keyword evidence="3" id="KW-0723">Serine/threonine-protein kinase</keyword>
<dbReference type="InterPro" id="IPR001611">
    <property type="entry name" value="Leu-rich_rpt"/>
</dbReference>
<dbReference type="SUPFAM" id="SSF56112">
    <property type="entry name" value="Protein kinase-like (PK-like)"/>
    <property type="match status" value="1"/>
</dbReference>
<evidence type="ECO:0000256" key="11">
    <source>
        <dbReference type="ARBA" id="ARBA00022840"/>
    </source>
</evidence>
<dbReference type="InterPro" id="IPR032675">
    <property type="entry name" value="LRR_dom_sf"/>
</dbReference>
<evidence type="ECO:0000313" key="18">
    <source>
        <dbReference type="Proteomes" id="UP001291926"/>
    </source>
</evidence>
<reference evidence="17 18" key="1">
    <citation type="journal article" date="2023" name="bioRxiv">
        <title>Genome report: Whole genome sequence and annotation of Penstemon davidsonii.</title>
        <authorList>
            <person name="Ostevik K.L."/>
            <person name="Alabady M."/>
            <person name="Zhang M."/>
            <person name="Rausher M.D."/>
        </authorList>
    </citation>
    <scope>NUCLEOTIDE SEQUENCE [LARGE SCALE GENOMIC DNA]</scope>
    <source>
        <strain evidence="17">DNT005</strain>
        <tissue evidence="17">Whole leaf</tissue>
    </source>
</reference>
<evidence type="ECO:0000256" key="15">
    <source>
        <dbReference type="SAM" id="Phobius"/>
    </source>
</evidence>
<evidence type="ECO:0000256" key="12">
    <source>
        <dbReference type="ARBA" id="ARBA00022989"/>
    </source>
</evidence>
<keyword evidence="10" id="KW-0418">Kinase</keyword>
<evidence type="ECO:0000256" key="4">
    <source>
        <dbReference type="ARBA" id="ARBA00022614"/>
    </source>
</evidence>
<feature type="transmembrane region" description="Helical" evidence="15">
    <location>
        <begin position="6"/>
        <end position="35"/>
    </location>
</feature>
<dbReference type="PROSITE" id="PS00108">
    <property type="entry name" value="PROTEIN_KINASE_ST"/>
    <property type="match status" value="1"/>
</dbReference>
<dbReference type="EMBL" id="JAYDYQ010002533">
    <property type="protein sequence ID" value="KAK4485754.1"/>
    <property type="molecule type" value="Genomic_DNA"/>
</dbReference>
<keyword evidence="9 14" id="KW-0547">Nucleotide-binding</keyword>
<feature type="domain" description="Protein kinase" evidence="16">
    <location>
        <begin position="290"/>
        <end position="593"/>
    </location>
</feature>
<dbReference type="SMART" id="SM00220">
    <property type="entry name" value="S_TKc"/>
    <property type="match status" value="1"/>
</dbReference>
<evidence type="ECO:0000256" key="1">
    <source>
        <dbReference type="ARBA" id="ARBA00004370"/>
    </source>
</evidence>
<keyword evidence="11 14" id="KW-0067">ATP-binding</keyword>
<evidence type="ECO:0000256" key="2">
    <source>
        <dbReference type="ARBA" id="ARBA00008684"/>
    </source>
</evidence>
<keyword evidence="13 15" id="KW-0472">Membrane</keyword>
<accession>A0ABR0D910</accession>
<feature type="binding site" evidence="14">
    <location>
        <position position="318"/>
    </location>
    <ligand>
        <name>ATP</name>
        <dbReference type="ChEBI" id="CHEBI:30616"/>
    </ligand>
</feature>
<evidence type="ECO:0000256" key="10">
    <source>
        <dbReference type="ARBA" id="ARBA00022777"/>
    </source>
</evidence>
<keyword evidence="4" id="KW-0433">Leucine-rich repeat</keyword>
<organism evidence="17 18">
    <name type="scientific">Penstemon davidsonii</name>
    <dbReference type="NCBI Taxonomy" id="160366"/>
    <lineage>
        <taxon>Eukaryota</taxon>
        <taxon>Viridiplantae</taxon>
        <taxon>Streptophyta</taxon>
        <taxon>Embryophyta</taxon>
        <taxon>Tracheophyta</taxon>
        <taxon>Spermatophyta</taxon>
        <taxon>Magnoliopsida</taxon>
        <taxon>eudicotyledons</taxon>
        <taxon>Gunneridae</taxon>
        <taxon>Pentapetalae</taxon>
        <taxon>asterids</taxon>
        <taxon>lamiids</taxon>
        <taxon>Lamiales</taxon>
        <taxon>Plantaginaceae</taxon>
        <taxon>Cheloneae</taxon>
        <taxon>Penstemon</taxon>
    </lineage>
</organism>
<dbReference type="InterPro" id="IPR011009">
    <property type="entry name" value="Kinase-like_dom_sf"/>
</dbReference>
<evidence type="ECO:0000256" key="7">
    <source>
        <dbReference type="ARBA" id="ARBA00022729"/>
    </source>
</evidence>
<comment type="caution">
    <text evidence="17">The sequence shown here is derived from an EMBL/GenBank/DDBJ whole genome shotgun (WGS) entry which is preliminary data.</text>
</comment>
<dbReference type="Pfam" id="PF08263">
    <property type="entry name" value="LRRNT_2"/>
    <property type="match status" value="1"/>
</dbReference>
<proteinExistence type="inferred from homology"/>
<dbReference type="InterPro" id="IPR000719">
    <property type="entry name" value="Prot_kinase_dom"/>
</dbReference>
<dbReference type="InterPro" id="IPR017441">
    <property type="entry name" value="Protein_kinase_ATP_BS"/>
</dbReference>
<dbReference type="PRINTS" id="PR00019">
    <property type="entry name" value="LEURICHRPT"/>
</dbReference>
<evidence type="ECO:0000256" key="6">
    <source>
        <dbReference type="ARBA" id="ARBA00022692"/>
    </source>
</evidence>
<evidence type="ECO:0000256" key="9">
    <source>
        <dbReference type="ARBA" id="ARBA00022741"/>
    </source>
</evidence>
<evidence type="ECO:0000256" key="3">
    <source>
        <dbReference type="ARBA" id="ARBA00022527"/>
    </source>
</evidence>
<evidence type="ECO:0000256" key="14">
    <source>
        <dbReference type="PROSITE-ProRule" id="PRU10141"/>
    </source>
</evidence>
<dbReference type="Pfam" id="PF07714">
    <property type="entry name" value="PK_Tyr_Ser-Thr"/>
    <property type="match status" value="1"/>
</dbReference>
<keyword evidence="18" id="KW-1185">Reference proteome</keyword>
<evidence type="ECO:0000256" key="13">
    <source>
        <dbReference type="ARBA" id="ARBA00023136"/>
    </source>
</evidence>
<keyword evidence="7" id="KW-0732">Signal</keyword>
<dbReference type="SUPFAM" id="SSF52058">
    <property type="entry name" value="L domain-like"/>
    <property type="match status" value="1"/>
</dbReference>
<keyword evidence="6 15" id="KW-0812">Transmembrane</keyword>
<dbReference type="PROSITE" id="PS00107">
    <property type="entry name" value="PROTEIN_KINASE_ATP"/>
    <property type="match status" value="1"/>
</dbReference>
<evidence type="ECO:0000256" key="5">
    <source>
        <dbReference type="ARBA" id="ARBA00022679"/>
    </source>
</evidence>
<gene>
    <name evidence="17" type="ORF">RD792_008400</name>
</gene>
<comment type="similarity">
    <text evidence="2">Belongs to the protein kinase superfamily. Ser/Thr protein kinase family.</text>
</comment>
<dbReference type="PANTHER" id="PTHR47988">
    <property type="entry name" value="SOMATIC EMBRYOGENESIS RECEPTOR KINASE 1"/>
    <property type="match status" value="1"/>
</dbReference>
<dbReference type="Pfam" id="PF13855">
    <property type="entry name" value="LRR_8"/>
    <property type="match status" value="1"/>
</dbReference>
<dbReference type="PROSITE" id="PS51450">
    <property type="entry name" value="LRR"/>
    <property type="match status" value="1"/>
</dbReference>
<evidence type="ECO:0000313" key="17">
    <source>
        <dbReference type="EMBL" id="KAK4485754.1"/>
    </source>
</evidence>
<protein>
    <recommendedName>
        <fullName evidence="16">Protein kinase domain-containing protein</fullName>
    </recommendedName>
</protein>
<dbReference type="Gene3D" id="3.80.10.10">
    <property type="entry name" value="Ribonuclease Inhibitor"/>
    <property type="match status" value="1"/>
</dbReference>
<feature type="transmembrane region" description="Helical" evidence="15">
    <location>
        <begin position="232"/>
        <end position="255"/>
    </location>
</feature>
<evidence type="ECO:0000259" key="16">
    <source>
        <dbReference type="PROSITE" id="PS50011"/>
    </source>
</evidence>
<sequence>MVRSAVFKAVFLCLFLTTKIKILSLMIAVVALIAIKNVLEDPYNVLENWDANSVDPCSWRMVTCSPDGYVSALGLSSMSLSGTLSPGIGNLTNLQSMLLQNNDITGPIPVVIGKLEKLQTLDLSNNKLTGEIPSSLGDLMNLNYLRLNNNSLTGPIPDSVSKVESLTLVDLSFNNLSGPLPKVSARTFKIVGNPLICGLASQNNCSVVYPEPLSFPPDAIKDKSKSGAKHHVAVAFGASLGGAFLLIATGLLVWWRYRQNQLIFFDVNEVRLGHLRRYTFKELRAATNYFNTKNILGKGGFGIVYKGRLKNGTLVAVKRLKDYNAIGGEIQFQTEVELISLAVHRNLLRLWGFCSTENERLLVYPYMLNGSVASRLKGQEILLYNILHSLSLRIFFLDNVQGRPVLDWSRRKRIALGTARGLVYLHEQCDPKIIHRDVKAANILLDEDFEAVVGDFGLAKLLDHRDSHVTTAVCGTVGHIAPEYLSTGQSSEKTDVFGFGILLLELITGHKAVDFGRGTNQKGVILDSVKELHQEGKLNLIVDKDLKSDYDKIELEEMVKVALLCTRFNPLHRPKMSEVLRMLEGDGLAEKWEQSQNVDTPRYKSFEHPLQRYSDFIEESSLIVEAMELSGPR</sequence>
<comment type="subcellular location">
    <subcellularLocation>
        <location evidence="1">Membrane</location>
    </subcellularLocation>
</comment>
<evidence type="ECO:0000256" key="8">
    <source>
        <dbReference type="ARBA" id="ARBA00022737"/>
    </source>
</evidence>
<dbReference type="Proteomes" id="UP001291926">
    <property type="component" value="Unassembled WGS sequence"/>
</dbReference>
<dbReference type="PROSITE" id="PS50011">
    <property type="entry name" value="PROTEIN_KINASE_DOM"/>
    <property type="match status" value="1"/>
</dbReference>
<dbReference type="Gene3D" id="3.30.200.20">
    <property type="entry name" value="Phosphorylase Kinase, domain 1"/>
    <property type="match status" value="1"/>
</dbReference>
<dbReference type="InterPro" id="IPR001245">
    <property type="entry name" value="Ser-Thr/Tyr_kinase_cat_dom"/>
</dbReference>
<dbReference type="Gene3D" id="1.10.510.10">
    <property type="entry name" value="Transferase(Phosphotransferase) domain 1"/>
    <property type="match status" value="1"/>
</dbReference>
<keyword evidence="5" id="KW-0808">Transferase</keyword>
<keyword evidence="12 15" id="KW-1133">Transmembrane helix</keyword>
<name>A0ABR0D910_9LAMI</name>
<keyword evidence="8" id="KW-0677">Repeat</keyword>
<dbReference type="InterPro" id="IPR008271">
    <property type="entry name" value="Ser/Thr_kinase_AS"/>
</dbReference>
<dbReference type="InterPro" id="IPR013210">
    <property type="entry name" value="LRR_N_plant-typ"/>
</dbReference>